<proteinExistence type="predicted"/>
<dbReference type="AlphaFoldDB" id="A0A8J7R9P4"/>
<sequence length="343" mass="37639">MTTTDALQQLCATYDSAVPAEDSRGDMGLDRIRNVVSSLTDGRCGVYAPSSGCVTLQGKALSIGQSALHMLKWRTSDEVETVTRRTQRDRISIYVPLRGMFRARHEGFSFEVKPGQFLMASRSGELSRSWDCDADILNVIFGSASVNAYLQRRCGSADFTALKVAPVVVEALDEHATFFRLLNTTIADKTASISKLDGEVSTDFERVLIDLAIGASTLSAPSARKAASLPAFMHRAMHLIDVSYMYPLTIVEIIKYAGTSRRSLYNGFAKHLGTAPLRYLVERRLEAAHRLLSNPIPGTTITQVAHDVGYSSHSHFSRDYRRSFAQSPRETLQIAGRNAGAPA</sequence>
<dbReference type="RefSeq" id="WP_209337463.1">
    <property type="nucleotide sequence ID" value="NZ_JAGIYY010000015.1"/>
</dbReference>
<dbReference type="GO" id="GO:0003700">
    <property type="term" value="F:DNA-binding transcription factor activity"/>
    <property type="evidence" value="ECO:0007669"/>
    <property type="project" value="InterPro"/>
</dbReference>
<dbReference type="InterPro" id="IPR018062">
    <property type="entry name" value="HTH_AraC-typ_CS"/>
</dbReference>
<comment type="caution">
    <text evidence="5">The sequence shown here is derived from an EMBL/GenBank/DDBJ whole genome shotgun (WGS) entry which is preliminary data.</text>
</comment>
<name>A0A8J7R9P4_9HYPH</name>
<reference evidence="5" key="1">
    <citation type="submission" date="2021-03" db="EMBL/GenBank/DDBJ databases">
        <title>Genome sequencing and assembly of Tianweitania sediminis.</title>
        <authorList>
            <person name="Chhetri G."/>
        </authorList>
    </citation>
    <scope>NUCLEOTIDE SEQUENCE</scope>
    <source>
        <strain evidence="5">Z8</strain>
    </source>
</reference>
<dbReference type="PRINTS" id="PR00032">
    <property type="entry name" value="HTHARAC"/>
</dbReference>
<dbReference type="PANTHER" id="PTHR46796">
    <property type="entry name" value="HTH-TYPE TRANSCRIPTIONAL ACTIVATOR RHAS-RELATED"/>
    <property type="match status" value="1"/>
</dbReference>
<evidence type="ECO:0000259" key="4">
    <source>
        <dbReference type="PROSITE" id="PS01124"/>
    </source>
</evidence>
<evidence type="ECO:0000313" key="5">
    <source>
        <dbReference type="EMBL" id="MBP0441430.1"/>
    </source>
</evidence>
<dbReference type="Pfam" id="PF12833">
    <property type="entry name" value="HTH_18"/>
    <property type="match status" value="1"/>
</dbReference>
<dbReference type="InterPro" id="IPR009057">
    <property type="entry name" value="Homeodomain-like_sf"/>
</dbReference>
<evidence type="ECO:0000256" key="2">
    <source>
        <dbReference type="ARBA" id="ARBA00023125"/>
    </source>
</evidence>
<dbReference type="EMBL" id="JAGIYY010000015">
    <property type="protein sequence ID" value="MBP0441430.1"/>
    <property type="molecule type" value="Genomic_DNA"/>
</dbReference>
<dbReference type="GO" id="GO:0043565">
    <property type="term" value="F:sequence-specific DNA binding"/>
    <property type="evidence" value="ECO:0007669"/>
    <property type="project" value="InterPro"/>
</dbReference>
<dbReference type="Gene3D" id="1.10.10.60">
    <property type="entry name" value="Homeodomain-like"/>
    <property type="match status" value="1"/>
</dbReference>
<protein>
    <submittedName>
        <fullName evidence="5">Helix-turn-helix transcriptional regulator</fullName>
    </submittedName>
</protein>
<keyword evidence="3" id="KW-0804">Transcription</keyword>
<keyword evidence="1" id="KW-0805">Transcription regulation</keyword>
<dbReference type="SMART" id="SM00342">
    <property type="entry name" value="HTH_ARAC"/>
    <property type="match status" value="1"/>
</dbReference>
<dbReference type="InterPro" id="IPR050204">
    <property type="entry name" value="AraC_XylS_family_regulators"/>
</dbReference>
<gene>
    <name evidence="5" type="ORF">J5Y06_22535</name>
</gene>
<dbReference type="Proteomes" id="UP000666240">
    <property type="component" value="Unassembled WGS sequence"/>
</dbReference>
<dbReference type="PROSITE" id="PS01124">
    <property type="entry name" value="HTH_ARAC_FAMILY_2"/>
    <property type="match status" value="1"/>
</dbReference>
<dbReference type="InterPro" id="IPR018060">
    <property type="entry name" value="HTH_AraC"/>
</dbReference>
<evidence type="ECO:0000256" key="3">
    <source>
        <dbReference type="ARBA" id="ARBA00023163"/>
    </source>
</evidence>
<evidence type="ECO:0000256" key="1">
    <source>
        <dbReference type="ARBA" id="ARBA00023015"/>
    </source>
</evidence>
<evidence type="ECO:0000313" key="6">
    <source>
        <dbReference type="Proteomes" id="UP000666240"/>
    </source>
</evidence>
<feature type="domain" description="HTH araC/xylS-type" evidence="4">
    <location>
        <begin position="234"/>
        <end position="334"/>
    </location>
</feature>
<dbReference type="PROSITE" id="PS00041">
    <property type="entry name" value="HTH_ARAC_FAMILY_1"/>
    <property type="match status" value="1"/>
</dbReference>
<dbReference type="InterPro" id="IPR020449">
    <property type="entry name" value="Tscrpt_reg_AraC-type_HTH"/>
</dbReference>
<keyword evidence="2" id="KW-0238">DNA-binding</keyword>
<accession>A0A8J7R9P4</accession>
<keyword evidence="6" id="KW-1185">Reference proteome</keyword>
<organism evidence="5 6">
    <name type="scientific">Tianweitania sediminis</name>
    <dbReference type="NCBI Taxonomy" id="1502156"/>
    <lineage>
        <taxon>Bacteria</taxon>
        <taxon>Pseudomonadati</taxon>
        <taxon>Pseudomonadota</taxon>
        <taxon>Alphaproteobacteria</taxon>
        <taxon>Hyphomicrobiales</taxon>
        <taxon>Phyllobacteriaceae</taxon>
        <taxon>Tianweitania</taxon>
    </lineage>
</organism>
<dbReference type="SUPFAM" id="SSF46689">
    <property type="entry name" value="Homeodomain-like"/>
    <property type="match status" value="2"/>
</dbReference>